<feature type="region of interest" description="Disordered" evidence="5">
    <location>
        <begin position="146"/>
        <end position="179"/>
    </location>
</feature>
<reference evidence="7 8" key="1">
    <citation type="journal article" date="2019" name="Nat. Ecol. Evol.">
        <title>Megaphylogeny resolves global patterns of mushroom evolution.</title>
        <authorList>
            <person name="Varga T."/>
            <person name="Krizsan K."/>
            <person name="Foldi C."/>
            <person name="Dima B."/>
            <person name="Sanchez-Garcia M."/>
            <person name="Sanchez-Ramirez S."/>
            <person name="Szollosi G.J."/>
            <person name="Szarkandi J.G."/>
            <person name="Papp V."/>
            <person name="Albert L."/>
            <person name="Andreopoulos W."/>
            <person name="Angelini C."/>
            <person name="Antonin V."/>
            <person name="Barry K.W."/>
            <person name="Bougher N.L."/>
            <person name="Buchanan P."/>
            <person name="Buyck B."/>
            <person name="Bense V."/>
            <person name="Catcheside P."/>
            <person name="Chovatia M."/>
            <person name="Cooper J."/>
            <person name="Damon W."/>
            <person name="Desjardin D."/>
            <person name="Finy P."/>
            <person name="Geml J."/>
            <person name="Haridas S."/>
            <person name="Hughes K."/>
            <person name="Justo A."/>
            <person name="Karasinski D."/>
            <person name="Kautmanova I."/>
            <person name="Kiss B."/>
            <person name="Kocsube S."/>
            <person name="Kotiranta H."/>
            <person name="LaButti K.M."/>
            <person name="Lechner B.E."/>
            <person name="Liimatainen K."/>
            <person name="Lipzen A."/>
            <person name="Lukacs Z."/>
            <person name="Mihaltcheva S."/>
            <person name="Morgado L.N."/>
            <person name="Niskanen T."/>
            <person name="Noordeloos M.E."/>
            <person name="Ohm R.A."/>
            <person name="Ortiz-Santana B."/>
            <person name="Ovrebo C."/>
            <person name="Racz N."/>
            <person name="Riley R."/>
            <person name="Savchenko A."/>
            <person name="Shiryaev A."/>
            <person name="Soop K."/>
            <person name="Spirin V."/>
            <person name="Szebenyi C."/>
            <person name="Tomsovsky M."/>
            <person name="Tulloss R.E."/>
            <person name="Uehling J."/>
            <person name="Grigoriev I.V."/>
            <person name="Vagvolgyi C."/>
            <person name="Papp T."/>
            <person name="Martin F.M."/>
            <person name="Miettinen O."/>
            <person name="Hibbett D.S."/>
            <person name="Nagy L.G."/>
        </authorList>
    </citation>
    <scope>NUCLEOTIDE SEQUENCE [LARGE SCALE GENOMIC DNA]</scope>
    <source>
        <strain evidence="7 8">FP101781</strain>
    </source>
</reference>
<evidence type="ECO:0000259" key="6">
    <source>
        <dbReference type="PROSITE" id="PS51265"/>
    </source>
</evidence>
<evidence type="ECO:0000256" key="3">
    <source>
        <dbReference type="ARBA" id="ARBA00022833"/>
    </source>
</evidence>
<dbReference type="OrthoDB" id="21380at2759"/>
<dbReference type="Pfam" id="PF08630">
    <property type="entry name" value="Dfp1_Him1_M"/>
    <property type="match status" value="1"/>
</dbReference>
<dbReference type="FunFam" id="6.10.250.3410:FF:000001">
    <property type="entry name" value="Protein DBF4 homolog A"/>
    <property type="match status" value="1"/>
</dbReference>
<feature type="compositionally biased region" description="Polar residues" evidence="5">
    <location>
        <begin position="50"/>
        <end position="66"/>
    </location>
</feature>
<dbReference type="GO" id="GO:0031431">
    <property type="term" value="C:Dbf4-dependent protein kinase complex"/>
    <property type="evidence" value="ECO:0007669"/>
    <property type="project" value="TreeGrafter"/>
</dbReference>
<dbReference type="InterPro" id="IPR036420">
    <property type="entry name" value="BRCT_dom_sf"/>
</dbReference>
<dbReference type="InterPro" id="IPR006572">
    <property type="entry name" value="Znf_DBF"/>
</dbReference>
<dbReference type="SUPFAM" id="SSF52113">
    <property type="entry name" value="BRCT domain"/>
    <property type="match status" value="1"/>
</dbReference>
<dbReference type="SMART" id="SM00586">
    <property type="entry name" value="ZnF_DBF"/>
    <property type="match status" value="1"/>
</dbReference>
<dbReference type="Gene3D" id="3.40.50.10190">
    <property type="entry name" value="BRCT domain"/>
    <property type="match status" value="1"/>
</dbReference>
<feature type="region of interest" description="Disordered" evidence="5">
    <location>
        <begin position="1"/>
        <end position="91"/>
    </location>
</feature>
<dbReference type="Pfam" id="PF07535">
    <property type="entry name" value="zf-DBF"/>
    <property type="match status" value="1"/>
</dbReference>
<evidence type="ECO:0000256" key="5">
    <source>
        <dbReference type="SAM" id="MobiDB-lite"/>
    </source>
</evidence>
<dbReference type="Pfam" id="PF22437">
    <property type="entry name" value="DBF4_BRCT"/>
    <property type="match status" value="1"/>
</dbReference>
<dbReference type="InterPro" id="IPR038545">
    <property type="entry name" value="Znf_DBF_sf"/>
</dbReference>
<dbReference type="InterPro" id="IPR013939">
    <property type="entry name" value="Regulatory_Dfp1/Him1"/>
</dbReference>
<feature type="compositionally biased region" description="Polar residues" evidence="5">
    <location>
        <begin position="160"/>
        <end position="174"/>
    </location>
</feature>
<gene>
    <name evidence="7" type="ORF">FA13DRAFT_1622180</name>
</gene>
<keyword evidence="1" id="KW-0479">Metal-binding</keyword>
<dbReference type="PROSITE" id="PS51265">
    <property type="entry name" value="ZF_DBF4"/>
    <property type="match status" value="1"/>
</dbReference>
<dbReference type="STRING" id="71717.A0A4Y7TUI7"/>
<dbReference type="GO" id="GO:0008270">
    <property type="term" value="F:zinc ion binding"/>
    <property type="evidence" value="ECO:0007669"/>
    <property type="project" value="UniProtKB-KW"/>
</dbReference>
<feature type="region of interest" description="Disordered" evidence="5">
    <location>
        <begin position="322"/>
        <end position="384"/>
    </location>
</feature>
<feature type="compositionally biased region" description="Basic and acidic residues" evidence="5">
    <location>
        <begin position="67"/>
        <end position="91"/>
    </location>
</feature>
<feature type="domain" description="DBF4-type" evidence="6">
    <location>
        <begin position="495"/>
        <end position="544"/>
    </location>
</feature>
<evidence type="ECO:0000256" key="4">
    <source>
        <dbReference type="PROSITE-ProRule" id="PRU00600"/>
    </source>
</evidence>
<dbReference type="GO" id="GO:0003676">
    <property type="term" value="F:nucleic acid binding"/>
    <property type="evidence" value="ECO:0007669"/>
    <property type="project" value="InterPro"/>
</dbReference>
<dbReference type="InterPro" id="IPR051590">
    <property type="entry name" value="Replication_Regulatory_Kinase"/>
</dbReference>
<dbReference type="PANTHER" id="PTHR15375:SF26">
    <property type="entry name" value="PROTEIN CHIFFON"/>
    <property type="match status" value="1"/>
</dbReference>
<dbReference type="Gene3D" id="6.10.250.3410">
    <property type="entry name" value="DBF zinc finger"/>
    <property type="match status" value="1"/>
</dbReference>
<sequence>MSTATSGRRALSNRSQHTPTAFSAGKGAQHGRPSSASFKRPRSPEPGEHLSTSQSKRARGSATSTSLRDRKREKEERQDKVEREQQKQEFKEKYSRAFPGWTFYFDLDSISMKDKQLNSLMGRIHSLGGGIEDFFSRELTHVITDKPVTATESAKENRPNSRGASSKAPYTTKSPAPVKSKNENDIVAKSLSYNIKVWSTSKLDSVLCRCLDTTSVLVSNPPPPKTAPTQKLERLLTKERHYGAGDRDPNQKRHDYRYFTKGSFFVLVEDMRGEVATIAAHEYTPAKDKQKVPWPVLHCHPHARGPFIAFDEKEKQRWERQQQKKLEEQANPPVEQKVTTRPRRNTLARPRITLGDGHGDLRRSVSLNNLRKKGQSPPEALEQDVEGDVFDSANASGFLISGAAYMAASGNSVGITSTTGTTSTAGGLRRGQLPFAMDTAIKRQILTSKKVTAPSRPEGRRLGAMDPPATLPTKNGFSNLKKAKSMNFKPPKREEGMKPGYCESCRQKFDDFKTHIVSSRHRRFAENDSNFVALDEILGRVKRRTLREVELEEQKRVERCYFKCNGLVRIYSHLSI</sequence>
<comment type="caution">
    <text evidence="7">The sequence shown here is derived from an EMBL/GenBank/DDBJ whole genome shotgun (WGS) entry which is preliminary data.</text>
</comment>
<evidence type="ECO:0000256" key="1">
    <source>
        <dbReference type="ARBA" id="ARBA00022723"/>
    </source>
</evidence>
<dbReference type="InterPro" id="IPR055116">
    <property type="entry name" value="DBF4_BRCT"/>
</dbReference>
<dbReference type="GO" id="GO:0043539">
    <property type="term" value="F:protein serine/threonine kinase activator activity"/>
    <property type="evidence" value="ECO:0007669"/>
    <property type="project" value="TreeGrafter"/>
</dbReference>
<keyword evidence="8" id="KW-1185">Reference proteome</keyword>
<feature type="region of interest" description="Disordered" evidence="5">
    <location>
        <begin position="450"/>
        <end position="476"/>
    </location>
</feature>
<evidence type="ECO:0000313" key="8">
    <source>
        <dbReference type="Proteomes" id="UP000298030"/>
    </source>
</evidence>
<proteinExistence type="predicted"/>
<dbReference type="EMBL" id="QPFP01000004">
    <property type="protein sequence ID" value="TEB37594.1"/>
    <property type="molecule type" value="Genomic_DNA"/>
</dbReference>
<keyword evidence="2 4" id="KW-0863">Zinc-finger</keyword>
<evidence type="ECO:0000256" key="2">
    <source>
        <dbReference type="ARBA" id="ARBA00022771"/>
    </source>
</evidence>
<organism evidence="7 8">
    <name type="scientific">Coprinellus micaceus</name>
    <name type="common">Glistening ink-cap mushroom</name>
    <name type="synonym">Coprinus micaceus</name>
    <dbReference type="NCBI Taxonomy" id="71717"/>
    <lineage>
        <taxon>Eukaryota</taxon>
        <taxon>Fungi</taxon>
        <taxon>Dikarya</taxon>
        <taxon>Basidiomycota</taxon>
        <taxon>Agaricomycotina</taxon>
        <taxon>Agaricomycetes</taxon>
        <taxon>Agaricomycetidae</taxon>
        <taxon>Agaricales</taxon>
        <taxon>Agaricineae</taxon>
        <taxon>Psathyrellaceae</taxon>
        <taxon>Coprinellus</taxon>
    </lineage>
</organism>
<evidence type="ECO:0000313" key="7">
    <source>
        <dbReference type="EMBL" id="TEB37594.1"/>
    </source>
</evidence>
<feature type="compositionally biased region" description="Polar residues" evidence="5">
    <location>
        <begin position="1"/>
        <end position="21"/>
    </location>
</feature>
<dbReference type="Proteomes" id="UP000298030">
    <property type="component" value="Unassembled WGS sequence"/>
</dbReference>
<dbReference type="AlphaFoldDB" id="A0A4Y7TUI7"/>
<dbReference type="GO" id="GO:1901987">
    <property type="term" value="P:regulation of cell cycle phase transition"/>
    <property type="evidence" value="ECO:0007669"/>
    <property type="project" value="TreeGrafter"/>
</dbReference>
<protein>
    <recommendedName>
        <fullName evidence="6">DBF4-type domain-containing protein</fullName>
    </recommendedName>
</protein>
<accession>A0A4Y7TUI7</accession>
<dbReference type="GO" id="GO:0010571">
    <property type="term" value="P:positive regulation of nuclear cell cycle DNA replication"/>
    <property type="evidence" value="ECO:0007669"/>
    <property type="project" value="TreeGrafter"/>
</dbReference>
<keyword evidence="3" id="KW-0862">Zinc</keyword>
<name>A0A4Y7TUI7_COPMI</name>
<dbReference type="PANTHER" id="PTHR15375">
    <property type="entry name" value="ACTIVATOR OF S-PHASE KINASE-RELATED"/>
    <property type="match status" value="1"/>
</dbReference>